<name>A0A2M8KCN6_9BACT</name>
<sequence>MSKIIIIVGIGILILIGAFILIRNNYLITPSNQENPNEENPDIIVDYPEKNQVISSPLLIEGKARGTWFFEASFPIKLFDENGNQVAAAIAQTQSDWMTEDFVPFRAEIEWTSSTSMNGTLVFQNDNPSGLPENAKEFRLPIIIGVSNNSGIIEVKVFFNNSKMDPEFSCNKVFSVERKFPVTEDVAGKTIEELLKGPTEQEKAEGFFTSINPGVEIQSLKIENGVARIDFNEQLEFQVGGSCRVAAIRAEITQTLMQFLTMVKSVIISINGRTEDILQP</sequence>
<gene>
    <name evidence="3" type="ORF">COU82_00615</name>
</gene>
<dbReference type="AlphaFoldDB" id="A0A2M8KCN6"/>
<evidence type="ECO:0000259" key="2">
    <source>
        <dbReference type="SMART" id="SM00909"/>
    </source>
</evidence>
<keyword evidence="1" id="KW-1133">Transmembrane helix</keyword>
<evidence type="ECO:0000313" key="3">
    <source>
        <dbReference type="EMBL" id="PJE57689.1"/>
    </source>
</evidence>
<dbReference type="Pfam" id="PF10646">
    <property type="entry name" value="Germane"/>
    <property type="match status" value="1"/>
</dbReference>
<accession>A0A2M8KCN6</accession>
<evidence type="ECO:0000256" key="1">
    <source>
        <dbReference type="SAM" id="Phobius"/>
    </source>
</evidence>
<dbReference type="InterPro" id="IPR018911">
    <property type="entry name" value="Gmad2_Ig-like_dom"/>
</dbReference>
<feature type="transmembrane region" description="Helical" evidence="1">
    <location>
        <begin position="5"/>
        <end position="22"/>
    </location>
</feature>
<dbReference type="InterPro" id="IPR019606">
    <property type="entry name" value="GerMN"/>
</dbReference>
<feature type="domain" description="GerMN" evidence="2">
    <location>
        <begin position="187"/>
        <end position="279"/>
    </location>
</feature>
<keyword evidence="1" id="KW-0812">Transmembrane</keyword>
<dbReference type="SMART" id="SM00909">
    <property type="entry name" value="Germane"/>
    <property type="match status" value="1"/>
</dbReference>
<protein>
    <recommendedName>
        <fullName evidence="2">GerMN domain-containing protein</fullName>
    </recommendedName>
</protein>
<evidence type="ECO:0000313" key="4">
    <source>
        <dbReference type="Proteomes" id="UP000231648"/>
    </source>
</evidence>
<organism evidence="3 4">
    <name type="scientific">Candidatus Portnoybacteria bacterium CG10_big_fil_rev_8_21_14_0_10_38_18</name>
    <dbReference type="NCBI Taxonomy" id="1974813"/>
    <lineage>
        <taxon>Bacteria</taxon>
        <taxon>Candidatus Portnoyibacteriota</taxon>
    </lineage>
</organism>
<proteinExistence type="predicted"/>
<keyword evidence="1" id="KW-0472">Membrane</keyword>
<dbReference type="EMBL" id="PFDX01000008">
    <property type="protein sequence ID" value="PJE57689.1"/>
    <property type="molecule type" value="Genomic_DNA"/>
</dbReference>
<reference evidence="4" key="1">
    <citation type="submission" date="2017-09" db="EMBL/GenBank/DDBJ databases">
        <title>Depth-based differentiation of microbial function through sediment-hosted aquifers and enrichment of novel symbionts in the deep terrestrial subsurface.</title>
        <authorList>
            <person name="Probst A.J."/>
            <person name="Ladd B."/>
            <person name="Jarett J.K."/>
            <person name="Geller-Mcgrath D.E."/>
            <person name="Sieber C.M.K."/>
            <person name="Emerson J.B."/>
            <person name="Anantharaman K."/>
            <person name="Thomas B.C."/>
            <person name="Malmstrom R."/>
            <person name="Stieglmeier M."/>
            <person name="Klingl A."/>
            <person name="Woyke T."/>
            <person name="Ryan C.M."/>
            <person name="Banfield J.F."/>
        </authorList>
    </citation>
    <scope>NUCLEOTIDE SEQUENCE [LARGE SCALE GENOMIC DNA]</scope>
</reference>
<dbReference type="Proteomes" id="UP000231648">
    <property type="component" value="Unassembled WGS sequence"/>
</dbReference>
<comment type="caution">
    <text evidence="3">The sequence shown here is derived from an EMBL/GenBank/DDBJ whole genome shotgun (WGS) entry which is preliminary data.</text>
</comment>
<dbReference type="Pfam" id="PF10648">
    <property type="entry name" value="Gmad2"/>
    <property type="match status" value="1"/>
</dbReference>